<dbReference type="RefSeq" id="WP_146865931.1">
    <property type="nucleotide sequence ID" value="NZ_BJTZ01000029.1"/>
</dbReference>
<protein>
    <submittedName>
        <fullName evidence="1">Uncharacterized protein</fullName>
    </submittedName>
</protein>
<proteinExistence type="predicted"/>
<dbReference type="EMBL" id="BJTZ01000029">
    <property type="protein sequence ID" value="GEK15403.1"/>
    <property type="molecule type" value="Genomic_DNA"/>
</dbReference>
<name>A0A510UL73_ALIFS</name>
<dbReference type="AlphaFoldDB" id="A0A510UL73"/>
<gene>
    <name evidence="1" type="ORF">AFI02nite_34390</name>
</gene>
<comment type="caution">
    <text evidence="1">The sequence shown here is derived from an EMBL/GenBank/DDBJ whole genome shotgun (WGS) entry which is preliminary data.</text>
</comment>
<evidence type="ECO:0000313" key="1">
    <source>
        <dbReference type="EMBL" id="GEK15403.1"/>
    </source>
</evidence>
<organism evidence="1 2">
    <name type="scientific">Aliivibrio fischeri</name>
    <name type="common">Vibrio fischeri</name>
    <dbReference type="NCBI Taxonomy" id="668"/>
    <lineage>
        <taxon>Bacteria</taxon>
        <taxon>Pseudomonadati</taxon>
        <taxon>Pseudomonadota</taxon>
        <taxon>Gammaproteobacteria</taxon>
        <taxon>Vibrionales</taxon>
        <taxon>Vibrionaceae</taxon>
        <taxon>Aliivibrio</taxon>
    </lineage>
</organism>
<dbReference type="Proteomes" id="UP000321787">
    <property type="component" value="Unassembled WGS sequence"/>
</dbReference>
<reference evidence="1 2" key="1">
    <citation type="submission" date="2019-07" db="EMBL/GenBank/DDBJ databases">
        <title>Whole genome shotgun sequence of Aliivibrio fischeri NBRC 101058.</title>
        <authorList>
            <person name="Hosoyama A."/>
            <person name="Uohara A."/>
            <person name="Ohji S."/>
            <person name="Ichikawa N."/>
        </authorList>
    </citation>
    <scope>NUCLEOTIDE SEQUENCE [LARGE SCALE GENOMIC DNA]</scope>
    <source>
        <strain evidence="1 2">NBRC 101058</strain>
    </source>
</reference>
<evidence type="ECO:0000313" key="2">
    <source>
        <dbReference type="Proteomes" id="UP000321787"/>
    </source>
</evidence>
<accession>A0A510UL73</accession>
<sequence>MSVISLTNADIHQILSASHHAIANRALAPLVLAVSELSTKEGLSPEDALIRLMQQGSNNEQGLHDA</sequence>